<name>T0YXI1_9ZZZZ</name>
<reference evidence="1" key="1">
    <citation type="submission" date="2013-08" db="EMBL/GenBank/DDBJ databases">
        <authorList>
            <person name="Mendez C."/>
            <person name="Richter M."/>
            <person name="Ferrer M."/>
            <person name="Sanchez J."/>
        </authorList>
    </citation>
    <scope>NUCLEOTIDE SEQUENCE</scope>
</reference>
<dbReference type="Gene3D" id="3.40.50.300">
    <property type="entry name" value="P-loop containing nucleotide triphosphate hydrolases"/>
    <property type="match status" value="1"/>
</dbReference>
<dbReference type="InterPro" id="IPR027417">
    <property type="entry name" value="P-loop_NTPase"/>
</dbReference>
<reference evidence="1" key="2">
    <citation type="journal article" date="2014" name="ISME J.">
        <title>Microbial stratification in low pH oxic and suboxic macroscopic growths along an acid mine drainage.</title>
        <authorList>
            <person name="Mendez-Garcia C."/>
            <person name="Mesa V."/>
            <person name="Sprenger R.R."/>
            <person name="Richter M."/>
            <person name="Diez M.S."/>
            <person name="Solano J."/>
            <person name="Bargiela R."/>
            <person name="Golyshina O.V."/>
            <person name="Manteca A."/>
            <person name="Ramos J.L."/>
            <person name="Gallego J.R."/>
            <person name="Llorente I."/>
            <person name="Martins Dos Santos V.A."/>
            <person name="Jensen O.N."/>
            <person name="Pelaez A.I."/>
            <person name="Sanchez J."/>
            <person name="Ferrer M."/>
        </authorList>
    </citation>
    <scope>NUCLEOTIDE SEQUENCE</scope>
</reference>
<dbReference type="EMBL" id="AUZX01012116">
    <property type="protein sequence ID" value="EQD40341.1"/>
    <property type="molecule type" value="Genomic_DNA"/>
</dbReference>
<organism evidence="1">
    <name type="scientific">mine drainage metagenome</name>
    <dbReference type="NCBI Taxonomy" id="410659"/>
    <lineage>
        <taxon>unclassified sequences</taxon>
        <taxon>metagenomes</taxon>
        <taxon>ecological metagenomes</taxon>
    </lineage>
</organism>
<feature type="non-terminal residue" evidence="1">
    <location>
        <position position="39"/>
    </location>
</feature>
<dbReference type="SUPFAM" id="SSF52540">
    <property type="entry name" value="P-loop containing nucleoside triphosphate hydrolases"/>
    <property type="match status" value="1"/>
</dbReference>
<gene>
    <name evidence="1" type="ORF">B1A_16476</name>
</gene>
<dbReference type="AlphaFoldDB" id="T0YXI1"/>
<sequence length="39" mass="4238">MFAEEALVEVDETRQPASLVFIGHVDAGKSTISGQLMFL</sequence>
<proteinExistence type="predicted"/>
<evidence type="ECO:0000313" key="1">
    <source>
        <dbReference type="EMBL" id="EQD40341.1"/>
    </source>
</evidence>
<comment type="caution">
    <text evidence="1">The sequence shown here is derived from an EMBL/GenBank/DDBJ whole genome shotgun (WGS) entry which is preliminary data.</text>
</comment>
<accession>T0YXI1</accession>
<protein>
    <submittedName>
        <fullName evidence="1">Uncharacterized protein</fullName>
    </submittedName>
</protein>